<dbReference type="GO" id="GO:0070007">
    <property type="term" value="F:glutamic-type endopeptidase activity"/>
    <property type="evidence" value="ECO:0007669"/>
    <property type="project" value="InterPro"/>
</dbReference>
<evidence type="ECO:0000313" key="3">
    <source>
        <dbReference type="Proteomes" id="UP001369815"/>
    </source>
</evidence>
<dbReference type="Proteomes" id="UP001369815">
    <property type="component" value="Unassembled WGS sequence"/>
</dbReference>
<evidence type="ECO:0000256" key="1">
    <source>
        <dbReference type="SAM" id="SignalP"/>
    </source>
</evidence>
<keyword evidence="1" id="KW-0732">Signal</keyword>
<sequence>MYALAFALLCLCTLTTIVNALGGGRWPIGIGMNKYVCSFLGGAVININQTETTREVDKLPALRTASAEWNVPWIKAPDNASLSDSDKRHSLAQWVGIMGDDCDNVNWYPFLQAGTVVEIGENEVTTASAWVEWFPAGPHFIPKENFTVSPNDKISVAVEVYTRISGHIYMKNLRTDQEYVAEVKADSPDDPKFHICLGPGVAQFFQEWVIAKDRADLPIFNNVTFTNMTAIDRRGEYHDLGSGTEDYWTMIDAGRQIGIPQGINEDSFVVYSPMGKTWSPHENIQC</sequence>
<comment type="caution">
    <text evidence="2">The sequence shown here is derived from an EMBL/GenBank/DDBJ whole genome shotgun (WGS) entry which is preliminary data.</text>
</comment>
<feature type="signal peptide" evidence="1">
    <location>
        <begin position="1"/>
        <end position="20"/>
    </location>
</feature>
<dbReference type="PANTHER" id="PTHR37536">
    <property type="entry name" value="PUTATIVE (AFU_ORTHOLOGUE AFUA_3G02970)-RELATED"/>
    <property type="match status" value="1"/>
</dbReference>
<dbReference type="Gene3D" id="2.60.120.700">
    <property type="entry name" value="Peptidase G1"/>
    <property type="match status" value="1"/>
</dbReference>
<proteinExistence type="predicted"/>
<dbReference type="GO" id="GO:0006508">
    <property type="term" value="P:proteolysis"/>
    <property type="evidence" value="ECO:0007669"/>
    <property type="project" value="InterPro"/>
</dbReference>
<dbReference type="InterPro" id="IPR013320">
    <property type="entry name" value="ConA-like_dom_sf"/>
</dbReference>
<name>A0AAX6MI26_9PEZI</name>
<accession>A0AAX6MI26</accession>
<dbReference type="InterPro" id="IPR038656">
    <property type="entry name" value="Peptidase_G1_sf"/>
</dbReference>
<organism evidence="2 3">
    <name type="scientific">Daldinia eschscholtzii</name>
    <dbReference type="NCBI Taxonomy" id="292717"/>
    <lineage>
        <taxon>Eukaryota</taxon>
        <taxon>Fungi</taxon>
        <taxon>Dikarya</taxon>
        <taxon>Ascomycota</taxon>
        <taxon>Pezizomycotina</taxon>
        <taxon>Sordariomycetes</taxon>
        <taxon>Xylariomycetidae</taxon>
        <taxon>Xylariales</taxon>
        <taxon>Hypoxylaceae</taxon>
        <taxon>Daldinia</taxon>
    </lineage>
</organism>
<dbReference type="SUPFAM" id="SSF49899">
    <property type="entry name" value="Concanavalin A-like lectins/glucanases"/>
    <property type="match status" value="1"/>
</dbReference>
<gene>
    <name evidence="2" type="ORF">Daesc_006686</name>
</gene>
<feature type="chain" id="PRO_5043433235" evidence="1">
    <location>
        <begin position="21"/>
        <end position="286"/>
    </location>
</feature>
<dbReference type="AlphaFoldDB" id="A0AAX6MI26"/>
<dbReference type="CDD" id="cd13426">
    <property type="entry name" value="Peptidase_G1"/>
    <property type="match status" value="1"/>
</dbReference>
<evidence type="ECO:0000313" key="2">
    <source>
        <dbReference type="EMBL" id="KAK6952154.1"/>
    </source>
</evidence>
<protein>
    <submittedName>
        <fullName evidence="2">Uncharacterized protein</fullName>
    </submittedName>
</protein>
<reference evidence="2 3" key="1">
    <citation type="journal article" date="2024" name="Front Chem Biol">
        <title>Unveiling the potential of Daldinia eschscholtzii MFLUCC 19-0629 through bioactivity and bioinformatics studies for enhanced sustainable agriculture production.</title>
        <authorList>
            <person name="Brooks S."/>
            <person name="Weaver J.A."/>
            <person name="Klomchit A."/>
            <person name="Alharthi S.A."/>
            <person name="Onlamun T."/>
            <person name="Nurani R."/>
            <person name="Vong T.K."/>
            <person name="Alberti F."/>
            <person name="Greco C."/>
        </authorList>
    </citation>
    <scope>NUCLEOTIDE SEQUENCE [LARGE SCALE GENOMIC DNA]</scope>
    <source>
        <strain evidence="2">MFLUCC 19-0629</strain>
    </source>
</reference>
<dbReference type="EMBL" id="JBANMG010000006">
    <property type="protein sequence ID" value="KAK6952154.1"/>
    <property type="molecule type" value="Genomic_DNA"/>
</dbReference>
<dbReference type="PANTHER" id="PTHR37536:SF1">
    <property type="entry name" value="ASPERGILLOPEPSIN, PUTAITVE (AFU_ORTHOLOGUE AFUA_7G01200)"/>
    <property type="match status" value="1"/>
</dbReference>
<keyword evidence="3" id="KW-1185">Reference proteome</keyword>
<dbReference type="Pfam" id="PF01828">
    <property type="entry name" value="Peptidase_A4"/>
    <property type="match status" value="1"/>
</dbReference>
<dbReference type="InterPro" id="IPR000250">
    <property type="entry name" value="Peptidase_G1"/>
</dbReference>